<sequence length="416" mass="44397">MNRTRFPILASIWVIARRDFTATVFSRTFLLFLLGPLMALGFGGLFGVVGGRADDAALRSSVAVIGTARDLGPIRQAYDRLNPIMNGALPDLRLIEPKGDPIAQARGLLSMQKNGATIVMTGWPKAPRLIGPSRQIDSLQDDVRLILDEVATENALKLARVTRSEIKLERTVIDPAGGGTSAARHIVARGAQSLLFMLTLLLAGMLLSNMVEEKSSKVIEVLAAAVPIDAIFYGKLIAMLGVSLTGIIVWGSVIGLTVVSFIPAGIPLPLPAMGWPLFIALGAAYYIMNYMLLGGAFIGIGAQANSAREVQTLSMPITMSQLAVFALASATVNDSSGPLATFAAIFPLSSPLAMLGRAAQDATIWPHLVALVWQGLWVAIIVRFAAKRFRSGVLKSGGPKRRWFKRSRKVAESGGL</sequence>
<evidence type="ECO:0000256" key="4">
    <source>
        <dbReference type="ARBA" id="ARBA00023136"/>
    </source>
</evidence>
<feature type="transmembrane region" description="Helical" evidence="5">
    <location>
        <begin position="28"/>
        <end position="49"/>
    </location>
</feature>
<feature type="domain" description="ABC-2 type transporter transmembrane" evidence="6">
    <location>
        <begin position="194"/>
        <end position="380"/>
    </location>
</feature>
<keyword evidence="4 5" id="KW-0472">Membrane</keyword>
<dbReference type="Pfam" id="PF12698">
    <property type="entry name" value="ABC2_membrane_3"/>
    <property type="match status" value="1"/>
</dbReference>
<dbReference type="GO" id="GO:0140359">
    <property type="term" value="F:ABC-type transporter activity"/>
    <property type="evidence" value="ECO:0007669"/>
    <property type="project" value="InterPro"/>
</dbReference>
<dbReference type="OrthoDB" id="7388589at2"/>
<evidence type="ECO:0000256" key="2">
    <source>
        <dbReference type="ARBA" id="ARBA00022692"/>
    </source>
</evidence>
<evidence type="ECO:0000313" key="8">
    <source>
        <dbReference type="Proteomes" id="UP000276254"/>
    </source>
</evidence>
<gene>
    <name evidence="7" type="ORF">D3Y57_10790</name>
</gene>
<evidence type="ECO:0000259" key="6">
    <source>
        <dbReference type="Pfam" id="PF12698"/>
    </source>
</evidence>
<evidence type="ECO:0000256" key="1">
    <source>
        <dbReference type="ARBA" id="ARBA00004141"/>
    </source>
</evidence>
<dbReference type="AlphaFoldDB" id="A0A494TKL9"/>
<keyword evidence="3 5" id="KW-1133">Transmembrane helix</keyword>
<organism evidence="7 8">
    <name type="scientific">Sphingomonas paeninsulae</name>
    <dbReference type="NCBI Taxonomy" id="2319844"/>
    <lineage>
        <taxon>Bacteria</taxon>
        <taxon>Pseudomonadati</taxon>
        <taxon>Pseudomonadota</taxon>
        <taxon>Alphaproteobacteria</taxon>
        <taxon>Sphingomonadales</taxon>
        <taxon>Sphingomonadaceae</taxon>
        <taxon>Sphingomonas</taxon>
    </lineage>
</organism>
<feature type="transmembrane region" description="Helical" evidence="5">
    <location>
        <begin position="274"/>
        <end position="301"/>
    </location>
</feature>
<name>A0A494TKL9_SPHPE</name>
<dbReference type="EMBL" id="CP032829">
    <property type="protein sequence ID" value="AYJ86361.1"/>
    <property type="molecule type" value="Genomic_DNA"/>
</dbReference>
<comment type="subcellular location">
    <subcellularLocation>
        <location evidence="1">Membrane</location>
        <topology evidence="1">Multi-pass membrane protein</topology>
    </subcellularLocation>
</comment>
<dbReference type="Proteomes" id="UP000276254">
    <property type="component" value="Chromosome"/>
</dbReference>
<feature type="transmembrane region" description="Helical" evidence="5">
    <location>
        <begin position="231"/>
        <end position="262"/>
    </location>
</feature>
<dbReference type="KEGG" id="spha:D3Y57_10790"/>
<keyword evidence="8" id="KW-1185">Reference proteome</keyword>
<reference evidence="7 8" key="1">
    <citation type="submission" date="2018-09" db="EMBL/GenBank/DDBJ databases">
        <title>Sphingomonas peninsula sp. nov., isolated from fildes peninsula, Antarctic soil.</title>
        <authorList>
            <person name="Yingchao G."/>
        </authorList>
    </citation>
    <scope>NUCLEOTIDE SEQUENCE [LARGE SCALE GENOMIC DNA]</scope>
    <source>
        <strain evidence="7 8">YZ-8</strain>
    </source>
</reference>
<evidence type="ECO:0000313" key="7">
    <source>
        <dbReference type="EMBL" id="AYJ86361.1"/>
    </source>
</evidence>
<accession>A0A494TKL9</accession>
<dbReference type="RefSeq" id="WP_121152986.1">
    <property type="nucleotide sequence ID" value="NZ_CP032829.1"/>
</dbReference>
<dbReference type="GO" id="GO:0016020">
    <property type="term" value="C:membrane"/>
    <property type="evidence" value="ECO:0007669"/>
    <property type="project" value="UniProtKB-SubCell"/>
</dbReference>
<protein>
    <submittedName>
        <fullName evidence="7">ABC transporter permease</fullName>
    </submittedName>
</protein>
<feature type="transmembrane region" description="Helical" evidence="5">
    <location>
        <begin position="194"/>
        <end position="211"/>
    </location>
</feature>
<evidence type="ECO:0000256" key="5">
    <source>
        <dbReference type="SAM" id="Phobius"/>
    </source>
</evidence>
<proteinExistence type="predicted"/>
<keyword evidence="2 5" id="KW-0812">Transmembrane</keyword>
<feature type="transmembrane region" description="Helical" evidence="5">
    <location>
        <begin position="364"/>
        <end position="386"/>
    </location>
</feature>
<dbReference type="InterPro" id="IPR013525">
    <property type="entry name" value="ABC2_TM"/>
</dbReference>
<evidence type="ECO:0000256" key="3">
    <source>
        <dbReference type="ARBA" id="ARBA00022989"/>
    </source>
</evidence>